<accession>A0A239X271</accession>
<gene>
    <name evidence="2" type="ORF">SAMEA4504048_01240</name>
</gene>
<protein>
    <submittedName>
        <fullName evidence="2">Integral membrane protein</fullName>
    </submittedName>
</protein>
<sequence>MAEKVNWKNRFKAMGPGILLAAAAVGGSHIVSSTQAGAIYGWQLAIVVLLVNLFKYPFFRFGSQYTLQNQKSLIEGYSEKGKGYLLAFFVMNVFSAVVNTAAVSILAAAILYNPWC</sequence>
<evidence type="ECO:0000313" key="2">
    <source>
        <dbReference type="EMBL" id="SNV40787.1"/>
    </source>
</evidence>
<reference evidence="2 3" key="1">
    <citation type="submission" date="2017-06" db="EMBL/GenBank/DDBJ databases">
        <authorList>
            <consortium name="Pathogen Informatics"/>
        </authorList>
    </citation>
    <scope>NUCLEOTIDE SEQUENCE [LARGE SCALE GENOMIC DNA]</scope>
    <source>
        <strain evidence="2 3">NCTC11291</strain>
    </source>
</reference>
<evidence type="ECO:0000256" key="1">
    <source>
        <dbReference type="SAM" id="Phobius"/>
    </source>
</evidence>
<dbReference type="EMBL" id="LT906454">
    <property type="protein sequence ID" value="SNV40787.1"/>
    <property type="molecule type" value="Genomic_DNA"/>
</dbReference>
<organism evidence="2 3">
    <name type="scientific">Streptococcus acidominimus</name>
    <dbReference type="NCBI Taxonomy" id="1326"/>
    <lineage>
        <taxon>Bacteria</taxon>
        <taxon>Bacillati</taxon>
        <taxon>Bacillota</taxon>
        <taxon>Bacilli</taxon>
        <taxon>Lactobacillales</taxon>
        <taxon>Streptococcaceae</taxon>
        <taxon>Streptococcus</taxon>
    </lineage>
</organism>
<dbReference type="Proteomes" id="UP000215144">
    <property type="component" value="Chromosome 1"/>
</dbReference>
<feature type="transmembrane region" description="Helical" evidence="1">
    <location>
        <begin position="43"/>
        <end position="62"/>
    </location>
</feature>
<proteinExistence type="predicted"/>
<dbReference type="KEGG" id="saco:SAME_01240"/>
<keyword evidence="1" id="KW-1133">Transmembrane helix</keyword>
<keyword evidence="1" id="KW-0812">Transmembrane</keyword>
<evidence type="ECO:0000313" key="3">
    <source>
        <dbReference type="Proteomes" id="UP000215144"/>
    </source>
</evidence>
<dbReference type="AlphaFoldDB" id="A0A239X271"/>
<name>A0A239X271_STRAI</name>
<feature type="transmembrane region" description="Helical" evidence="1">
    <location>
        <begin position="83"/>
        <end position="112"/>
    </location>
</feature>
<keyword evidence="1" id="KW-0472">Membrane</keyword>